<reference evidence="2 3" key="1">
    <citation type="journal article" date="2019" name="PLoS ONE">
        <title>Comparative genome analysis indicates high evolutionary potential of pathogenicity genes in Colletotrichum tanaceti.</title>
        <authorList>
            <person name="Lelwala R.V."/>
            <person name="Korhonen P.K."/>
            <person name="Young N.D."/>
            <person name="Scott J.B."/>
            <person name="Ades P.A."/>
            <person name="Gasser R.B."/>
            <person name="Taylor P.W.J."/>
        </authorList>
    </citation>
    <scope>NUCLEOTIDE SEQUENCE [LARGE SCALE GENOMIC DNA]</scope>
    <source>
        <strain evidence="2">BRIP57314</strain>
    </source>
</reference>
<keyword evidence="3" id="KW-1185">Reference proteome</keyword>
<feature type="compositionally biased region" description="Gly residues" evidence="1">
    <location>
        <begin position="34"/>
        <end position="53"/>
    </location>
</feature>
<proteinExistence type="predicted"/>
<evidence type="ECO:0000256" key="1">
    <source>
        <dbReference type="SAM" id="MobiDB-lite"/>
    </source>
</evidence>
<feature type="compositionally biased region" description="Basic and acidic residues" evidence="1">
    <location>
        <begin position="56"/>
        <end position="66"/>
    </location>
</feature>
<evidence type="ECO:0000313" key="3">
    <source>
        <dbReference type="Proteomes" id="UP000310108"/>
    </source>
</evidence>
<name>A0A4U6XH32_9PEZI</name>
<evidence type="ECO:0000313" key="2">
    <source>
        <dbReference type="EMBL" id="TKW55105.1"/>
    </source>
</evidence>
<sequence length="79" mass="8574">MYFQGWRKRNKKRKDKKAAAAGTAAVHLDQTGPYGQGSHPGSGQNGRGTGYNGGYDRLDEEKEERVALASSPNGARNDH</sequence>
<comment type="caution">
    <text evidence="2">The sequence shown here is derived from an EMBL/GenBank/DDBJ whole genome shotgun (WGS) entry which is preliminary data.</text>
</comment>
<accession>A0A4U6XH32</accession>
<feature type="region of interest" description="Disordered" evidence="1">
    <location>
        <begin position="1"/>
        <end position="79"/>
    </location>
</feature>
<gene>
    <name evidence="2" type="ORF">CTA1_7004</name>
</gene>
<feature type="compositionally biased region" description="Basic residues" evidence="1">
    <location>
        <begin position="1"/>
        <end position="16"/>
    </location>
</feature>
<dbReference type="Proteomes" id="UP000310108">
    <property type="component" value="Unassembled WGS sequence"/>
</dbReference>
<feature type="compositionally biased region" description="Polar residues" evidence="1">
    <location>
        <begin position="70"/>
        <end position="79"/>
    </location>
</feature>
<dbReference type="EMBL" id="PJEX01000111">
    <property type="protein sequence ID" value="TKW55105.1"/>
    <property type="molecule type" value="Genomic_DNA"/>
</dbReference>
<organism evidence="2 3">
    <name type="scientific">Colletotrichum tanaceti</name>
    <dbReference type="NCBI Taxonomy" id="1306861"/>
    <lineage>
        <taxon>Eukaryota</taxon>
        <taxon>Fungi</taxon>
        <taxon>Dikarya</taxon>
        <taxon>Ascomycota</taxon>
        <taxon>Pezizomycotina</taxon>
        <taxon>Sordariomycetes</taxon>
        <taxon>Hypocreomycetidae</taxon>
        <taxon>Glomerellales</taxon>
        <taxon>Glomerellaceae</taxon>
        <taxon>Colletotrichum</taxon>
        <taxon>Colletotrichum destructivum species complex</taxon>
    </lineage>
</organism>
<protein>
    <submittedName>
        <fullName evidence="2">Uncharacterized protein</fullName>
    </submittedName>
</protein>
<dbReference type="AlphaFoldDB" id="A0A4U6XH32"/>